<reference evidence="2 3" key="1">
    <citation type="submission" date="2016-10" db="EMBL/GenBank/DDBJ databases">
        <title>Comparative genome analysis of multiple Pseudomonas spp. focuses on biocontrol and plant growth promoting traits.</title>
        <authorList>
            <person name="Tao X.-Y."/>
            <person name="Taylor C.G."/>
        </authorList>
    </citation>
    <scope>NUCLEOTIDE SEQUENCE [LARGE SCALE GENOMIC DNA]</scope>
    <source>
        <strain evidence="2 3">24D3</strain>
    </source>
</reference>
<feature type="region of interest" description="Disordered" evidence="1">
    <location>
        <begin position="49"/>
        <end position="69"/>
    </location>
</feature>
<comment type="caution">
    <text evidence="2">The sequence shown here is derived from an EMBL/GenBank/DDBJ whole genome shotgun (WGS) entry which is preliminary data.</text>
</comment>
<evidence type="ECO:0000256" key="1">
    <source>
        <dbReference type="SAM" id="MobiDB-lite"/>
    </source>
</evidence>
<dbReference type="AlphaFoldDB" id="A0A423LW60"/>
<organism evidence="2 3">
    <name type="scientific">Pseudomonas fluorescens</name>
    <dbReference type="NCBI Taxonomy" id="294"/>
    <lineage>
        <taxon>Bacteria</taxon>
        <taxon>Pseudomonadati</taxon>
        <taxon>Pseudomonadota</taxon>
        <taxon>Gammaproteobacteria</taxon>
        <taxon>Pseudomonadales</taxon>
        <taxon>Pseudomonadaceae</taxon>
        <taxon>Pseudomonas</taxon>
    </lineage>
</organism>
<dbReference type="Proteomes" id="UP000285757">
    <property type="component" value="Unassembled WGS sequence"/>
</dbReference>
<evidence type="ECO:0000313" key="2">
    <source>
        <dbReference type="EMBL" id="RON72555.1"/>
    </source>
</evidence>
<accession>A0A423LW60</accession>
<proteinExistence type="predicted"/>
<protein>
    <submittedName>
        <fullName evidence="2">Uncharacterized protein</fullName>
    </submittedName>
</protein>
<evidence type="ECO:0000313" key="3">
    <source>
        <dbReference type="Proteomes" id="UP000285757"/>
    </source>
</evidence>
<gene>
    <name evidence="2" type="ORF">BK671_01490</name>
</gene>
<name>A0A423LW60_PSEFL</name>
<dbReference type="EMBL" id="MOBU01000001">
    <property type="protein sequence ID" value="RON72555.1"/>
    <property type="molecule type" value="Genomic_DNA"/>
</dbReference>
<sequence>MTWILPGARLKWLRSCWYEPFEGDAVPPTGIDQLGIFIDQAAVNREQAHSYRGTHSNCRSEPARDDAGSDNIYLAGKDDFPYPTLAPIPHVS</sequence>